<evidence type="ECO:0000313" key="2">
    <source>
        <dbReference type="EMBL" id="MFD2532935.1"/>
    </source>
</evidence>
<dbReference type="EMBL" id="JBHULI010000024">
    <property type="protein sequence ID" value="MFD2532935.1"/>
    <property type="molecule type" value="Genomic_DNA"/>
</dbReference>
<feature type="chain" id="PRO_5045655149" description="DUF4402 domain-containing protein" evidence="1">
    <location>
        <begin position="24"/>
        <end position="211"/>
    </location>
</feature>
<comment type="caution">
    <text evidence="2">The sequence shown here is derived from an EMBL/GenBank/DDBJ whole genome shotgun (WGS) entry which is preliminary data.</text>
</comment>
<accession>A0ABW5JKB0</accession>
<protein>
    <recommendedName>
        <fullName evidence="4">DUF4402 domain-containing protein</fullName>
    </recommendedName>
</protein>
<dbReference type="RefSeq" id="WP_390302275.1">
    <property type="nucleotide sequence ID" value="NZ_JBHULI010000024.1"/>
</dbReference>
<reference evidence="3" key="1">
    <citation type="journal article" date="2019" name="Int. J. Syst. Evol. Microbiol.">
        <title>The Global Catalogue of Microorganisms (GCM) 10K type strain sequencing project: providing services to taxonomists for standard genome sequencing and annotation.</title>
        <authorList>
            <consortium name="The Broad Institute Genomics Platform"/>
            <consortium name="The Broad Institute Genome Sequencing Center for Infectious Disease"/>
            <person name="Wu L."/>
            <person name="Ma J."/>
        </authorList>
    </citation>
    <scope>NUCLEOTIDE SEQUENCE [LARGE SCALE GENOMIC DNA]</scope>
    <source>
        <strain evidence="3">KCTC 52042</strain>
    </source>
</reference>
<evidence type="ECO:0000313" key="3">
    <source>
        <dbReference type="Proteomes" id="UP001597460"/>
    </source>
</evidence>
<keyword evidence="1" id="KW-0732">Signal</keyword>
<sequence>MNKLKTLLFASTLLVGFNSVAMAQSDDATITANANVIDNITVTSTSNLDFGDILVGTSKTMDAANQSVSTTNGVTGNETFGAVDIETANANIKIEIEFPDDLTGQSDANNTLPFIFSGGYAGGQGAEAILVDGDENYTGAVDAGLTQLQDGGSFDWGYKISPDYDKHAIDDFPMPASGSLTVIIGGTVTAASDQSVEQYQGDFTVTSTVAD</sequence>
<keyword evidence="3" id="KW-1185">Reference proteome</keyword>
<evidence type="ECO:0008006" key="4">
    <source>
        <dbReference type="Google" id="ProtNLM"/>
    </source>
</evidence>
<dbReference type="Proteomes" id="UP001597460">
    <property type="component" value="Unassembled WGS sequence"/>
</dbReference>
<proteinExistence type="predicted"/>
<organism evidence="2 3">
    <name type="scientific">Gracilimonas halophila</name>
    <dbReference type="NCBI Taxonomy" id="1834464"/>
    <lineage>
        <taxon>Bacteria</taxon>
        <taxon>Pseudomonadati</taxon>
        <taxon>Balneolota</taxon>
        <taxon>Balneolia</taxon>
        <taxon>Balneolales</taxon>
        <taxon>Balneolaceae</taxon>
        <taxon>Gracilimonas</taxon>
    </lineage>
</organism>
<feature type="signal peptide" evidence="1">
    <location>
        <begin position="1"/>
        <end position="23"/>
    </location>
</feature>
<gene>
    <name evidence="2" type="ORF">ACFSVN_10795</name>
</gene>
<name>A0ABW5JKB0_9BACT</name>
<evidence type="ECO:0000256" key="1">
    <source>
        <dbReference type="SAM" id="SignalP"/>
    </source>
</evidence>